<name>A0A6P4Z9J4_BRABE</name>
<dbReference type="Proteomes" id="UP000515135">
    <property type="component" value="Unplaced"/>
</dbReference>
<dbReference type="KEGG" id="bbel:109472419"/>
<protein>
    <submittedName>
        <fullName evidence="4">IgGFc-binding protein-like</fullName>
    </submittedName>
</protein>
<dbReference type="PANTHER" id="PTHR46534:SF1">
    <property type="entry name" value="IGGFC-BINDING PROTEIN N-TERMINAL DOMAIN-CONTAINING PROTEIN"/>
    <property type="match status" value="1"/>
</dbReference>
<sequence>MSVLTYPDNRGTEFVVGFLQNHGDSETKLELLLINPSSEPAIVTITAPGANYSEQFIVTDTAVQVVTLPHSIMLRGHERAQKGVLVTADREIILYGANKQSGSTDGFLGLPVDVLGREYFVASYTSAFQYNPSEFAIFGVESDTLISVTLKGTVYHDNKYHYSGSVITFSLDRLEAMQFQGEYQSDLTGTHIVSDKPVSVMSGVRCTNVPNQYRACDHLVEHIPPVNTWGRRFVTVALAGRRAGDIFRLVAARNGTTVNVTGISPRTLDAGEFWELDFSSSTYKSITSSQPIMVLQYSKGLESDGITGDPFMMYLPSVEQFAADYTFPTVDAGYSTSYVNIVIKTSETSGLTYDGNPLPSNTTWAPIPDSDLSATQLHIDTKGTHKVKHESANVIFSLTYYDFSSYDSVGFPLGLRLANIPGGCEIPRDDDSDGLIDEDLADTAAETTTLSLNTTKEPTDLLSNTTTEPTTSFNTTADLTTAVFNTTTTTVTTTEPTTTTVTTTEPTTTTVTTTEPTTVTTTEPTTTTVKPTEPTTTTLPINITTTQLSTSPDESGTMATTAA</sequence>
<organism evidence="3 4">
    <name type="scientific">Branchiostoma belcheri</name>
    <name type="common">Amphioxus</name>
    <dbReference type="NCBI Taxonomy" id="7741"/>
    <lineage>
        <taxon>Eukaryota</taxon>
        <taxon>Metazoa</taxon>
        <taxon>Chordata</taxon>
        <taxon>Cephalochordata</taxon>
        <taxon>Leptocardii</taxon>
        <taxon>Amphioxiformes</taxon>
        <taxon>Branchiostomatidae</taxon>
        <taxon>Branchiostoma</taxon>
    </lineage>
</organism>
<evidence type="ECO:0000313" key="3">
    <source>
        <dbReference type="Proteomes" id="UP000515135"/>
    </source>
</evidence>
<dbReference type="InterPro" id="IPR035234">
    <property type="entry name" value="IgGFc-bd_N"/>
</dbReference>
<keyword evidence="3" id="KW-1185">Reference proteome</keyword>
<evidence type="ECO:0000256" key="1">
    <source>
        <dbReference type="SAM" id="MobiDB-lite"/>
    </source>
</evidence>
<feature type="region of interest" description="Disordered" evidence="1">
    <location>
        <begin position="494"/>
        <end position="538"/>
    </location>
</feature>
<reference evidence="4" key="1">
    <citation type="submission" date="2025-08" db="UniProtKB">
        <authorList>
            <consortium name="RefSeq"/>
        </authorList>
    </citation>
    <scope>IDENTIFICATION</scope>
    <source>
        <tissue evidence="4">Gonad</tissue>
    </source>
</reference>
<proteinExistence type="predicted"/>
<dbReference type="OrthoDB" id="6236007at2759"/>
<accession>A0A6P4Z9J4</accession>
<evidence type="ECO:0000313" key="4">
    <source>
        <dbReference type="RefSeq" id="XP_019627747.1"/>
    </source>
</evidence>
<dbReference type="RefSeq" id="XP_019627747.1">
    <property type="nucleotide sequence ID" value="XM_019772188.1"/>
</dbReference>
<dbReference type="AlphaFoldDB" id="A0A6P4Z9J4"/>
<dbReference type="GeneID" id="109472419"/>
<dbReference type="Pfam" id="PF17517">
    <property type="entry name" value="IgGFc_binding"/>
    <property type="match status" value="1"/>
</dbReference>
<feature type="domain" description="IgGFc-binding protein N-terminal" evidence="2">
    <location>
        <begin position="105"/>
        <end position="398"/>
    </location>
</feature>
<evidence type="ECO:0000259" key="2">
    <source>
        <dbReference type="Pfam" id="PF17517"/>
    </source>
</evidence>
<gene>
    <name evidence="4" type="primary">LOC109472419</name>
</gene>
<dbReference type="PANTHER" id="PTHR46534">
    <property type="entry name" value="IGGFC_BINDING DOMAIN-CONTAINING PROTEIN"/>
    <property type="match status" value="1"/>
</dbReference>